<dbReference type="Pfam" id="PF03443">
    <property type="entry name" value="AA9"/>
    <property type="match status" value="1"/>
</dbReference>
<dbReference type="AlphaFoldDB" id="R7RYA1"/>
<accession>R7RYA1</accession>
<protein>
    <recommendedName>
        <fullName evidence="2">Auxiliary Activity family 9 catalytic domain-containing protein</fullName>
    </recommendedName>
</protein>
<evidence type="ECO:0000259" key="2">
    <source>
        <dbReference type="Pfam" id="PF03443"/>
    </source>
</evidence>
<keyword evidence="4" id="KW-1185">Reference proteome</keyword>
<dbReference type="EMBL" id="JH687401">
    <property type="protein sequence ID" value="EIM79875.1"/>
    <property type="molecule type" value="Genomic_DNA"/>
</dbReference>
<dbReference type="PANTHER" id="PTHR33353">
    <property type="entry name" value="PUTATIVE (AFU_ORTHOLOGUE AFUA_1G12560)-RELATED"/>
    <property type="match status" value="1"/>
</dbReference>
<dbReference type="eggNOG" id="ENOG502RY3D">
    <property type="taxonomic scope" value="Eukaryota"/>
</dbReference>
<evidence type="ECO:0000256" key="1">
    <source>
        <dbReference type="ARBA" id="ARBA00023157"/>
    </source>
</evidence>
<dbReference type="KEGG" id="shs:STEHIDRAFT_150860"/>
<proteinExistence type="predicted"/>
<dbReference type="PANTHER" id="PTHR33353:SF34">
    <property type="entry name" value="ENDO-BETA-1,4-GLUCANASE D"/>
    <property type="match status" value="1"/>
</dbReference>
<dbReference type="CDD" id="cd21175">
    <property type="entry name" value="LPMO_AA9"/>
    <property type="match status" value="1"/>
</dbReference>
<reference evidence="4" key="1">
    <citation type="journal article" date="2012" name="Science">
        <title>The Paleozoic origin of enzymatic lignin decomposition reconstructed from 31 fungal genomes.</title>
        <authorList>
            <person name="Floudas D."/>
            <person name="Binder M."/>
            <person name="Riley R."/>
            <person name="Barry K."/>
            <person name="Blanchette R.A."/>
            <person name="Henrissat B."/>
            <person name="Martinez A.T."/>
            <person name="Otillar R."/>
            <person name="Spatafora J.W."/>
            <person name="Yadav J.S."/>
            <person name="Aerts A."/>
            <person name="Benoit I."/>
            <person name="Boyd A."/>
            <person name="Carlson A."/>
            <person name="Copeland A."/>
            <person name="Coutinho P.M."/>
            <person name="de Vries R.P."/>
            <person name="Ferreira P."/>
            <person name="Findley K."/>
            <person name="Foster B."/>
            <person name="Gaskell J."/>
            <person name="Glotzer D."/>
            <person name="Gorecki P."/>
            <person name="Heitman J."/>
            <person name="Hesse C."/>
            <person name="Hori C."/>
            <person name="Igarashi K."/>
            <person name="Jurgens J.A."/>
            <person name="Kallen N."/>
            <person name="Kersten P."/>
            <person name="Kohler A."/>
            <person name="Kuees U."/>
            <person name="Kumar T.K.A."/>
            <person name="Kuo A."/>
            <person name="LaButti K."/>
            <person name="Larrondo L.F."/>
            <person name="Lindquist E."/>
            <person name="Ling A."/>
            <person name="Lombard V."/>
            <person name="Lucas S."/>
            <person name="Lundell T."/>
            <person name="Martin R."/>
            <person name="McLaughlin D.J."/>
            <person name="Morgenstern I."/>
            <person name="Morin E."/>
            <person name="Murat C."/>
            <person name="Nagy L.G."/>
            <person name="Nolan M."/>
            <person name="Ohm R.A."/>
            <person name="Patyshakuliyeva A."/>
            <person name="Rokas A."/>
            <person name="Ruiz-Duenas F.J."/>
            <person name="Sabat G."/>
            <person name="Salamov A."/>
            <person name="Samejima M."/>
            <person name="Schmutz J."/>
            <person name="Slot J.C."/>
            <person name="St John F."/>
            <person name="Stenlid J."/>
            <person name="Sun H."/>
            <person name="Sun S."/>
            <person name="Syed K."/>
            <person name="Tsang A."/>
            <person name="Wiebenga A."/>
            <person name="Young D."/>
            <person name="Pisabarro A."/>
            <person name="Eastwood D.C."/>
            <person name="Martin F."/>
            <person name="Cullen D."/>
            <person name="Grigoriev I.V."/>
            <person name="Hibbett D.S."/>
        </authorList>
    </citation>
    <scope>NUCLEOTIDE SEQUENCE [LARGE SCALE GENOMIC DNA]</scope>
    <source>
        <strain evidence="4">FP-91666</strain>
    </source>
</reference>
<dbReference type="Proteomes" id="UP000053927">
    <property type="component" value="Unassembled WGS sequence"/>
</dbReference>
<feature type="domain" description="Auxiliary Activity family 9 catalytic" evidence="2">
    <location>
        <begin position="24"/>
        <end position="235"/>
    </location>
</feature>
<name>R7RYA1_STEHR</name>
<gene>
    <name evidence="3" type="ORF">STEHIDRAFT_150860</name>
</gene>
<dbReference type="InterPro" id="IPR005103">
    <property type="entry name" value="AA9_LPMO"/>
</dbReference>
<dbReference type="OrthoDB" id="4849160at2759"/>
<dbReference type="Gene3D" id="2.70.50.70">
    <property type="match status" value="1"/>
</dbReference>
<dbReference type="RefSeq" id="XP_007311163.1">
    <property type="nucleotide sequence ID" value="XM_007311101.1"/>
</dbReference>
<dbReference type="GeneID" id="18800116"/>
<keyword evidence="1" id="KW-1015">Disulfide bond</keyword>
<evidence type="ECO:0000313" key="4">
    <source>
        <dbReference type="Proteomes" id="UP000053927"/>
    </source>
</evidence>
<sequence>MVLSIKSAAQASAILAFAKLVAGHGYVQELNIGGTEYSGYLPYNDPYTTPTPIRIVRSFDGNGPIADFTTGDITCNDGGDTAAGASATLAAGDSVDFFWTAWPDSHKGPTMTYMAKCDTDDCSTFSGQDGDVWFKIDHAGLDADLTTWASDDLIANNNSWTVTIPSDIASGGYLLRHELLALHSAGTALGAQFYPMCAQVVVTGGGSASPSGVALPGAYATNDPGILIDIYQSLTTYAIPGPTVYTAGGSTGSATSAATSAAATSAAASSSAATNAASSAAASSSAAAGVSSSSTTSTASSTATAVSSSGFVTSTTAAASSTAAVTSSSSAAAGSSSTAAGTTSAAATTTSSSSSTSTAIVNANTCMSGCGSTKDTCMEGAVYERVKRSVRFGRALA</sequence>
<evidence type="ECO:0000313" key="3">
    <source>
        <dbReference type="EMBL" id="EIM79875.1"/>
    </source>
</evidence>
<dbReference type="InterPro" id="IPR049892">
    <property type="entry name" value="AA9"/>
</dbReference>
<organism evidence="3 4">
    <name type="scientific">Stereum hirsutum (strain FP-91666)</name>
    <name type="common">White-rot fungus</name>
    <dbReference type="NCBI Taxonomy" id="721885"/>
    <lineage>
        <taxon>Eukaryota</taxon>
        <taxon>Fungi</taxon>
        <taxon>Dikarya</taxon>
        <taxon>Basidiomycota</taxon>
        <taxon>Agaricomycotina</taxon>
        <taxon>Agaricomycetes</taxon>
        <taxon>Russulales</taxon>
        <taxon>Stereaceae</taxon>
        <taxon>Stereum</taxon>
    </lineage>
</organism>